<protein>
    <submittedName>
        <fullName evidence="6">MucBP domain-containing protein</fullName>
    </submittedName>
</protein>
<feature type="compositionally biased region" description="Basic and acidic residues" evidence="2">
    <location>
        <begin position="86"/>
        <end position="98"/>
    </location>
</feature>
<sequence length="755" mass="81969">MTKNEQKKAIQIRRYSWLYFSTLVLTLVSPFVLGRVASANTEAAESSNTTDMTQTERSAATKTVVIKGYSAPTSQTSDSAATTTGDTEKQDTKIEDTNKSVTGATTTPQKDKTLNETPSSASGQPSQTQVSEKAPTETNGVTTQTTTSETAKNSQSAGSNNQVQPTETEAKATSVAKQVSVSKLSNRAAIQAKLAADPDDDAQVVNFTDRNLANQVRTSLKLAADADITVGDIRNYTGQTVAIGTESAPIVVTSLTGMEAFQNLPVTKKLNLYVYLANPQGQADLRASGFDLTPLENLRFSELGLYTAFFAKVDVTPLTKLNVDNLRYFNLQPDSNIVANYHAAQNANYGLTNSQLKQLAPTMIAMSNNQVTSWKMIQLADNALTDFSVLNGMNLTTDMRIFAVGQAAINYQPINIVAGQPLTYTADEQIGINGEVLHTAYDQSNVITPVYTYDENGNITSVTWNSAQYLGDNQFYIAAPAKNAVTFYHGQWGYLGHTGDTDYYINKYYGAISNSVQLMTDAMIFRPTNWQTAPSITINYLDQQTNQIIQAQTVLGTDKAVGDKADLTSLTSIDGYQYVGASVENLQLIYTAAPQTVNLYFTPAKAEGTVQINYVDDTTGQALTVQTVTGTQGTHSDYATAPTVQTYLEQGYSLVSDDYPSDGAIFEATPGTFTVHLKHAGTSVSDQKMVTQTIHYVYADGTQAAPDQETTIVFNRSGVKDQVTGIIGQPQRLSLMLKMRRSLLTMLLRQPLLQR</sequence>
<feature type="compositionally biased region" description="Low complexity" evidence="2">
    <location>
        <begin position="136"/>
        <end position="150"/>
    </location>
</feature>
<dbReference type="Gene3D" id="2.60.40.4300">
    <property type="match status" value="1"/>
</dbReference>
<feature type="compositionally biased region" description="Polar residues" evidence="2">
    <location>
        <begin position="151"/>
        <end position="167"/>
    </location>
</feature>
<feature type="compositionally biased region" description="Polar residues" evidence="2">
    <location>
        <begin position="115"/>
        <end position="131"/>
    </location>
</feature>
<organism evidence="6 7">
    <name type="scientific">Lactiplantibacillus daoliensis</name>
    <dbReference type="NCBI Taxonomy" id="2559916"/>
    <lineage>
        <taxon>Bacteria</taxon>
        <taxon>Bacillati</taxon>
        <taxon>Bacillota</taxon>
        <taxon>Bacilli</taxon>
        <taxon>Lactobacillales</taxon>
        <taxon>Lactobacillaceae</taxon>
        <taxon>Lactiplantibacillus</taxon>
    </lineage>
</organism>
<evidence type="ECO:0000313" key="7">
    <source>
        <dbReference type="Proteomes" id="UP001596227"/>
    </source>
</evidence>
<feature type="domain" description="MucBP" evidence="3">
    <location>
        <begin position="536"/>
        <end position="602"/>
    </location>
</feature>
<reference evidence="7" key="1">
    <citation type="journal article" date="2019" name="Int. J. Syst. Evol. Microbiol.">
        <title>The Global Catalogue of Microorganisms (GCM) 10K type strain sequencing project: providing services to taxonomists for standard genome sequencing and annotation.</title>
        <authorList>
            <consortium name="The Broad Institute Genomics Platform"/>
            <consortium name="The Broad Institute Genome Sequencing Center for Infectious Disease"/>
            <person name="Wu L."/>
            <person name="Ma J."/>
        </authorList>
    </citation>
    <scope>NUCLEOTIDE SEQUENCE [LARGE SCALE GENOMIC DNA]</scope>
    <source>
        <strain evidence="7">CCM 8934</strain>
    </source>
</reference>
<evidence type="ECO:0000259" key="3">
    <source>
        <dbReference type="Pfam" id="PF06458"/>
    </source>
</evidence>
<dbReference type="RefSeq" id="WP_171000266.1">
    <property type="nucleotide sequence ID" value="NZ_JBHSSB010000015.1"/>
</dbReference>
<dbReference type="Pfam" id="PF06458">
    <property type="entry name" value="MucBP"/>
    <property type="match status" value="1"/>
</dbReference>
<feature type="region of interest" description="Disordered" evidence="2">
    <location>
        <begin position="70"/>
        <end position="171"/>
    </location>
</feature>
<feature type="compositionally biased region" description="Low complexity" evidence="2">
    <location>
        <begin position="40"/>
        <end position="50"/>
    </location>
</feature>
<comment type="caution">
    <text evidence="6">The sequence shown here is derived from an EMBL/GenBank/DDBJ whole genome shotgun (WGS) entry which is preliminary data.</text>
</comment>
<evidence type="ECO:0000256" key="2">
    <source>
        <dbReference type="SAM" id="MobiDB-lite"/>
    </source>
</evidence>
<feature type="domain" description="Mub B2-like" evidence="5">
    <location>
        <begin position="685"/>
        <end position="728"/>
    </location>
</feature>
<name>A0ABW1UFV3_9LACO</name>
<dbReference type="InterPro" id="IPR032675">
    <property type="entry name" value="LRR_dom_sf"/>
</dbReference>
<evidence type="ECO:0000313" key="6">
    <source>
        <dbReference type="EMBL" id="MFC6294920.1"/>
    </source>
</evidence>
<evidence type="ECO:0000256" key="1">
    <source>
        <dbReference type="ARBA" id="ARBA00022737"/>
    </source>
</evidence>
<dbReference type="EMBL" id="JBHSSB010000015">
    <property type="protein sequence ID" value="MFC6294920.1"/>
    <property type="molecule type" value="Genomic_DNA"/>
</dbReference>
<proteinExistence type="predicted"/>
<dbReference type="Proteomes" id="UP001596227">
    <property type="component" value="Unassembled WGS sequence"/>
</dbReference>
<feature type="compositionally biased region" description="Polar residues" evidence="2">
    <location>
        <begin position="99"/>
        <end position="108"/>
    </location>
</feature>
<feature type="domain" description="Mucin binding" evidence="4">
    <location>
        <begin position="609"/>
        <end position="679"/>
    </location>
</feature>
<dbReference type="InterPro" id="IPR041495">
    <property type="entry name" value="Mub_B2"/>
</dbReference>
<dbReference type="InterPro" id="IPR009459">
    <property type="entry name" value="MucBP_dom"/>
</dbReference>
<dbReference type="InterPro" id="IPR041558">
    <property type="entry name" value="MucBP_2"/>
</dbReference>
<dbReference type="Pfam" id="PF17965">
    <property type="entry name" value="MucBP_2"/>
    <property type="match status" value="1"/>
</dbReference>
<feature type="region of interest" description="Disordered" evidence="2">
    <location>
        <begin position="40"/>
        <end position="59"/>
    </location>
</feature>
<dbReference type="Gene3D" id="3.10.20.320">
    <property type="entry name" value="Putative peptidoglycan bound protein (lpxtg motif)"/>
    <property type="match status" value="1"/>
</dbReference>
<gene>
    <name evidence="6" type="ORF">ACFQH1_06870</name>
</gene>
<keyword evidence="7" id="KW-1185">Reference proteome</keyword>
<dbReference type="Gene3D" id="3.80.10.10">
    <property type="entry name" value="Ribonuclease Inhibitor"/>
    <property type="match status" value="1"/>
</dbReference>
<evidence type="ECO:0000259" key="5">
    <source>
        <dbReference type="Pfam" id="PF17966"/>
    </source>
</evidence>
<accession>A0ABW1UFV3</accession>
<keyword evidence="1" id="KW-0677">Repeat</keyword>
<evidence type="ECO:0000259" key="4">
    <source>
        <dbReference type="Pfam" id="PF17965"/>
    </source>
</evidence>
<dbReference type="Gene3D" id="3.10.20.470">
    <property type="match status" value="1"/>
</dbReference>
<feature type="compositionally biased region" description="Low complexity" evidence="2">
    <location>
        <begin position="70"/>
        <end position="85"/>
    </location>
</feature>
<dbReference type="Pfam" id="PF17966">
    <property type="entry name" value="Muc_B2"/>
    <property type="match status" value="1"/>
</dbReference>